<evidence type="ECO:0000313" key="2">
    <source>
        <dbReference type="EMBL" id="CAI8025268.1"/>
    </source>
</evidence>
<organism evidence="2 3">
    <name type="scientific">Geodia barretti</name>
    <name type="common">Barrett's horny sponge</name>
    <dbReference type="NCBI Taxonomy" id="519541"/>
    <lineage>
        <taxon>Eukaryota</taxon>
        <taxon>Metazoa</taxon>
        <taxon>Porifera</taxon>
        <taxon>Demospongiae</taxon>
        <taxon>Heteroscleromorpha</taxon>
        <taxon>Tetractinellida</taxon>
        <taxon>Astrophorina</taxon>
        <taxon>Geodiidae</taxon>
        <taxon>Geodia</taxon>
    </lineage>
</organism>
<keyword evidence="2" id="KW-0121">Carboxypeptidase</keyword>
<keyword evidence="1" id="KW-0732">Signal</keyword>
<evidence type="ECO:0000256" key="1">
    <source>
        <dbReference type="SAM" id="SignalP"/>
    </source>
</evidence>
<proteinExistence type="predicted"/>
<reference evidence="2" key="1">
    <citation type="submission" date="2023-03" db="EMBL/GenBank/DDBJ databases">
        <authorList>
            <person name="Steffen K."/>
            <person name="Cardenas P."/>
        </authorList>
    </citation>
    <scope>NUCLEOTIDE SEQUENCE</scope>
</reference>
<dbReference type="AlphaFoldDB" id="A0AA35WKX8"/>
<feature type="signal peptide" evidence="1">
    <location>
        <begin position="1"/>
        <end position="32"/>
    </location>
</feature>
<dbReference type="Gene3D" id="1.25.10.10">
    <property type="entry name" value="Leucine-rich Repeat Variant"/>
    <property type="match status" value="1"/>
</dbReference>
<comment type="caution">
    <text evidence="2">The sequence shown here is derived from an EMBL/GenBank/DDBJ whole genome shotgun (WGS) entry which is preliminary data.</text>
</comment>
<dbReference type="Proteomes" id="UP001174909">
    <property type="component" value="Unassembled WGS sequence"/>
</dbReference>
<name>A0AA35WKX8_GEOBA</name>
<dbReference type="InterPro" id="IPR016024">
    <property type="entry name" value="ARM-type_fold"/>
</dbReference>
<evidence type="ECO:0000313" key="3">
    <source>
        <dbReference type="Proteomes" id="UP001174909"/>
    </source>
</evidence>
<feature type="non-terminal residue" evidence="2">
    <location>
        <position position="1"/>
    </location>
</feature>
<dbReference type="Pfam" id="PF25571">
    <property type="entry name" value="TPR_CCP1_N"/>
    <property type="match status" value="1"/>
</dbReference>
<accession>A0AA35WKX8</accession>
<gene>
    <name evidence="2" type="ORF">GBAR_LOCUS14616</name>
</gene>
<keyword evidence="2" id="KW-0645">Protease</keyword>
<keyword evidence="3" id="KW-1185">Reference proteome</keyword>
<protein>
    <submittedName>
        <fullName evidence="2">Cytosolic carboxypeptidase 1</fullName>
    </submittedName>
</protein>
<dbReference type="InterPro" id="IPR011989">
    <property type="entry name" value="ARM-like"/>
</dbReference>
<feature type="chain" id="PRO_5041314876" evidence="1">
    <location>
        <begin position="33"/>
        <end position="347"/>
    </location>
</feature>
<sequence>ADLPHSRSPTGAGRRTFLATFLARLFSVPVMSAGMNKKKRSSTGRGVAGIERSAVRIVLTALQDSSEDSDLISLSSSLLQLASSDAKERKTIMHSSTEGVGVILKSLQQLADNFPLVQNLTVTLECLAKHKYTGKLVRKGAIPVVLSSMVSSSRSDWCTDSLLHLYHSLLLQLASKDKNFAIKARLSGAVPVTVGLLKRSHGDHTSLHTLLGLLKIMASNSANAMFMGKHGCLSVLSKLLDGVAKKNYIVLKLCAEALTPLLKQKTLVSRGWGQSCVGQLVALHKHCHLTDRQSRHLPLRRSLLLSLKAATSSAVGTDAFRKSNGLEVIHCIRLGKVFLIPMSGKGL</sequence>
<dbReference type="EMBL" id="CASHTH010002136">
    <property type="protein sequence ID" value="CAI8025268.1"/>
    <property type="molecule type" value="Genomic_DNA"/>
</dbReference>
<keyword evidence="2" id="KW-0378">Hydrolase</keyword>
<dbReference type="SUPFAM" id="SSF48371">
    <property type="entry name" value="ARM repeat"/>
    <property type="match status" value="1"/>
</dbReference>
<dbReference type="GO" id="GO:0004180">
    <property type="term" value="F:carboxypeptidase activity"/>
    <property type="evidence" value="ECO:0007669"/>
    <property type="project" value="UniProtKB-KW"/>
</dbReference>